<gene>
    <name evidence="1" type="ORF">GQ55_9G635500</name>
</gene>
<keyword evidence="2" id="KW-1185">Reference proteome</keyword>
<accession>A0A2T7CID5</accession>
<evidence type="ECO:0000313" key="2">
    <source>
        <dbReference type="Proteomes" id="UP000244336"/>
    </source>
</evidence>
<name>A0A2T7CID5_9POAL</name>
<dbReference type="EMBL" id="CM009757">
    <property type="protein sequence ID" value="PUZ43105.1"/>
    <property type="molecule type" value="Genomic_DNA"/>
</dbReference>
<dbReference type="AlphaFoldDB" id="A0A2T7CID5"/>
<evidence type="ECO:0000313" key="1">
    <source>
        <dbReference type="EMBL" id="PUZ43105.1"/>
    </source>
</evidence>
<dbReference type="Proteomes" id="UP000244336">
    <property type="component" value="Chromosome 9"/>
</dbReference>
<reference evidence="1 2" key="1">
    <citation type="submission" date="2018-04" db="EMBL/GenBank/DDBJ databases">
        <title>WGS assembly of Panicum hallii var. hallii HAL2.</title>
        <authorList>
            <person name="Lovell J."/>
            <person name="Jenkins J."/>
            <person name="Lowry D."/>
            <person name="Mamidi S."/>
            <person name="Sreedasyam A."/>
            <person name="Weng X."/>
            <person name="Barry K."/>
            <person name="Bonette J."/>
            <person name="Campitelli B."/>
            <person name="Daum C."/>
            <person name="Gordon S."/>
            <person name="Gould B."/>
            <person name="Lipzen A."/>
            <person name="MacQueen A."/>
            <person name="Palacio-Mejia J."/>
            <person name="Plott C."/>
            <person name="Shakirov E."/>
            <person name="Shu S."/>
            <person name="Yoshinaga Y."/>
            <person name="Zane M."/>
            <person name="Rokhsar D."/>
            <person name="Grimwood J."/>
            <person name="Schmutz J."/>
            <person name="Juenger T."/>
        </authorList>
    </citation>
    <scope>NUCLEOTIDE SEQUENCE [LARGE SCALE GENOMIC DNA]</scope>
    <source>
        <strain evidence="2">cv. HAL2</strain>
    </source>
</reference>
<sequence>MVQFGPAQSLNKKGDGHAVLHHLQVANLQVHLLPQTRVDLRNLAANPDKLHPRVAFSRGGRAIRSRRCTRTGQSSEQIMAWQRSNDLGSAGGTFILASLKRKDGHKTCLWWFQTQDLSLCQQQRSFY</sequence>
<dbReference type="Gramene" id="PUZ43105">
    <property type="protein sequence ID" value="PUZ43105"/>
    <property type="gene ID" value="GQ55_9G635500"/>
</dbReference>
<protein>
    <submittedName>
        <fullName evidence="1">Uncharacterized protein</fullName>
    </submittedName>
</protein>
<proteinExistence type="predicted"/>
<organism evidence="1 2">
    <name type="scientific">Panicum hallii var. hallii</name>
    <dbReference type="NCBI Taxonomy" id="1504633"/>
    <lineage>
        <taxon>Eukaryota</taxon>
        <taxon>Viridiplantae</taxon>
        <taxon>Streptophyta</taxon>
        <taxon>Embryophyta</taxon>
        <taxon>Tracheophyta</taxon>
        <taxon>Spermatophyta</taxon>
        <taxon>Magnoliopsida</taxon>
        <taxon>Liliopsida</taxon>
        <taxon>Poales</taxon>
        <taxon>Poaceae</taxon>
        <taxon>PACMAD clade</taxon>
        <taxon>Panicoideae</taxon>
        <taxon>Panicodae</taxon>
        <taxon>Paniceae</taxon>
        <taxon>Panicinae</taxon>
        <taxon>Panicum</taxon>
        <taxon>Panicum sect. Panicum</taxon>
    </lineage>
</organism>